<feature type="repeat" description="ANK" evidence="3">
    <location>
        <begin position="89"/>
        <end position="121"/>
    </location>
</feature>
<dbReference type="PANTHER" id="PTHR24198:SF165">
    <property type="entry name" value="ANKYRIN REPEAT-CONTAINING PROTEIN-RELATED"/>
    <property type="match status" value="1"/>
</dbReference>
<dbReference type="AlphaFoldDB" id="A0A7K0G2Z8"/>
<feature type="repeat" description="ANK" evidence="3">
    <location>
        <begin position="398"/>
        <end position="430"/>
    </location>
</feature>
<feature type="repeat" description="ANK" evidence="3">
    <location>
        <begin position="257"/>
        <end position="290"/>
    </location>
</feature>
<name>A0A7K0G2Z8_9SPHI</name>
<dbReference type="OrthoDB" id="2575953at2"/>
<feature type="repeat" description="ANK" evidence="3">
    <location>
        <begin position="431"/>
        <end position="464"/>
    </location>
</feature>
<evidence type="ECO:0000313" key="5">
    <source>
        <dbReference type="EMBL" id="MRX77356.1"/>
    </source>
</evidence>
<evidence type="ECO:0000256" key="4">
    <source>
        <dbReference type="SAM" id="SignalP"/>
    </source>
</evidence>
<dbReference type="PROSITE" id="PS50297">
    <property type="entry name" value="ANK_REP_REGION"/>
    <property type="match status" value="4"/>
</dbReference>
<keyword evidence="6" id="KW-1185">Reference proteome</keyword>
<keyword evidence="1" id="KW-0677">Repeat</keyword>
<dbReference type="PRINTS" id="PR01415">
    <property type="entry name" value="ANKYRIN"/>
</dbReference>
<gene>
    <name evidence="5" type="ORF">GJU39_14810</name>
</gene>
<keyword evidence="4" id="KW-0732">Signal</keyword>
<feature type="repeat" description="ANK" evidence="3">
    <location>
        <begin position="325"/>
        <end position="357"/>
    </location>
</feature>
<proteinExistence type="predicted"/>
<dbReference type="Proteomes" id="UP000487757">
    <property type="component" value="Unassembled WGS sequence"/>
</dbReference>
<evidence type="ECO:0000256" key="1">
    <source>
        <dbReference type="ARBA" id="ARBA00022737"/>
    </source>
</evidence>
<reference evidence="5 6" key="1">
    <citation type="submission" date="2019-11" db="EMBL/GenBank/DDBJ databases">
        <title>Pedobacter petrophilus genome.</title>
        <authorList>
            <person name="Feldbauer M.J."/>
            <person name="Newman J.D."/>
        </authorList>
    </citation>
    <scope>NUCLEOTIDE SEQUENCE [LARGE SCALE GENOMIC DNA]</scope>
    <source>
        <strain evidence="5 6">LMG 29686</strain>
    </source>
</reference>
<dbReference type="PANTHER" id="PTHR24198">
    <property type="entry name" value="ANKYRIN REPEAT AND PROTEIN KINASE DOMAIN-CONTAINING PROTEIN"/>
    <property type="match status" value="1"/>
</dbReference>
<comment type="caution">
    <text evidence="5">The sequence shown here is derived from an EMBL/GenBank/DDBJ whole genome shotgun (WGS) entry which is preliminary data.</text>
</comment>
<dbReference type="Pfam" id="PF13637">
    <property type="entry name" value="Ank_4"/>
    <property type="match status" value="1"/>
</dbReference>
<dbReference type="InterPro" id="IPR036770">
    <property type="entry name" value="Ankyrin_rpt-contain_sf"/>
</dbReference>
<accession>A0A7K0G2Z8</accession>
<dbReference type="Pfam" id="PF00023">
    <property type="entry name" value="Ank"/>
    <property type="match status" value="1"/>
</dbReference>
<dbReference type="Gene3D" id="1.25.40.20">
    <property type="entry name" value="Ankyrin repeat-containing domain"/>
    <property type="match status" value="3"/>
</dbReference>
<dbReference type="RefSeq" id="WP_154281718.1">
    <property type="nucleotide sequence ID" value="NZ_JBHUJQ010000001.1"/>
</dbReference>
<dbReference type="EMBL" id="WKKH01000024">
    <property type="protein sequence ID" value="MRX77356.1"/>
    <property type="molecule type" value="Genomic_DNA"/>
</dbReference>
<organism evidence="5 6">
    <name type="scientific">Pedobacter petrophilus</name>
    <dbReference type="NCBI Taxonomy" id="1908241"/>
    <lineage>
        <taxon>Bacteria</taxon>
        <taxon>Pseudomonadati</taxon>
        <taxon>Bacteroidota</taxon>
        <taxon>Sphingobacteriia</taxon>
        <taxon>Sphingobacteriales</taxon>
        <taxon>Sphingobacteriaceae</taxon>
        <taxon>Pedobacter</taxon>
    </lineage>
</organism>
<dbReference type="SUPFAM" id="SSF48403">
    <property type="entry name" value="Ankyrin repeat"/>
    <property type="match status" value="2"/>
</dbReference>
<feature type="repeat" description="ANK" evidence="3">
    <location>
        <begin position="122"/>
        <end position="156"/>
    </location>
</feature>
<evidence type="ECO:0000256" key="3">
    <source>
        <dbReference type="PROSITE-ProRule" id="PRU00023"/>
    </source>
</evidence>
<keyword evidence="2 3" id="KW-0040">ANK repeat</keyword>
<dbReference type="PROSITE" id="PS50088">
    <property type="entry name" value="ANK_REPEAT"/>
    <property type="match status" value="6"/>
</dbReference>
<feature type="signal peptide" evidence="4">
    <location>
        <begin position="1"/>
        <end position="18"/>
    </location>
</feature>
<protein>
    <submittedName>
        <fullName evidence="5">Ankyrin repeat domain-containing protein</fullName>
    </submittedName>
</protein>
<dbReference type="SMART" id="SM00248">
    <property type="entry name" value="ANK"/>
    <property type="match status" value="9"/>
</dbReference>
<sequence length="490" mass="53121">MKKIFLAILAIAALHAQAQKNAFLEQSFWKGNTDLATIKSEIEKGNSPSQLNQMSFDASVLAINNGAPQESILYLLAQKGNDVNKLTHDSRTYLFWAASKGNVPVMEYLLKNGAKVDLQDSHGFTPLTFAAAGGQADTKVYDLLISNGADLKKDLNHDGANALLIAISNDKNFALTDYFVSKGLSLNSVDANGNTAFNYVAKSGNIELMNKLIAKGIKYNDNAIIMAAQGGRGNVNGLAVFQYLEGLKLKPTATGSNGENALFYIARKPKQEEVITYFLAKGVDVNQADKDGNTAFINAAGFTRDLGTLELLSKNVKDINQVNLKGTSALAMAVRSNTGEVVKFLLDKGADLKVADKEGNNLAYYLFQGYGPRGMEDFNAKLKVLTDKGFNIGAIQPNGNSLYHLAVAKNDLALAKLVADYKVDVNLKNKEGYTALHKAAMTAKNVELLQYLLSVGAKKDVATDFKETPYDLALENEFLTKNKVSIDFLK</sequence>
<dbReference type="InterPro" id="IPR002110">
    <property type="entry name" value="Ankyrin_rpt"/>
</dbReference>
<dbReference type="Pfam" id="PF12796">
    <property type="entry name" value="Ank_2"/>
    <property type="match status" value="2"/>
</dbReference>
<evidence type="ECO:0000256" key="2">
    <source>
        <dbReference type="ARBA" id="ARBA00023043"/>
    </source>
</evidence>
<evidence type="ECO:0000313" key="6">
    <source>
        <dbReference type="Proteomes" id="UP000487757"/>
    </source>
</evidence>
<feature type="chain" id="PRO_5029521267" evidence="4">
    <location>
        <begin position="19"/>
        <end position="490"/>
    </location>
</feature>